<gene>
    <name evidence="5" type="ORF">DLAC_10134</name>
</gene>
<dbReference type="Gene3D" id="3.40.630.10">
    <property type="entry name" value="Zn peptidases"/>
    <property type="match status" value="1"/>
</dbReference>
<evidence type="ECO:0000256" key="2">
    <source>
        <dbReference type="ARBA" id="ARBA00005634"/>
    </source>
</evidence>
<keyword evidence="3" id="KW-0472">Membrane</keyword>
<comment type="caution">
    <text evidence="5">The sequence shown here is derived from an EMBL/GenBank/DDBJ whole genome shotgun (WGS) entry which is preliminary data.</text>
</comment>
<dbReference type="InterPro" id="IPR045175">
    <property type="entry name" value="M28_fam"/>
</dbReference>
<dbReference type="Proteomes" id="UP000076078">
    <property type="component" value="Unassembled WGS sequence"/>
</dbReference>
<feature type="transmembrane region" description="Helical" evidence="3">
    <location>
        <begin position="532"/>
        <end position="554"/>
    </location>
</feature>
<comment type="cofactor">
    <cofactor evidence="1">
        <name>Zn(2+)</name>
        <dbReference type="ChEBI" id="CHEBI:29105"/>
    </cofactor>
</comment>
<evidence type="ECO:0000256" key="1">
    <source>
        <dbReference type="ARBA" id="ARBA00001947"/>
    </source>
</evidence>
<dbReference type="FunCoup" id="A0A151Z675">
    <property type="interactions" value="483"/>
</dbReference>
<dbReference type="AlphaFoldDB" id="A0A151Z675"/>
<accession>A0A151Z675</accession>
<feature type="domain" description="Peptidase M28" evidence="4">
    <location>
        <begin position="120"/>
        <end position="346"/>
    </location>
</feature>
<dbReference type="InParanoid" id="A0A151Z675"/>
<dbReference type="OrthoDB" id="2214at2759"/>
<feature type="transmembrane region" description="Helical" evidence="3">
    <location>
        <begin position="574"/>
        <end position="593"/>
    </location>
</feature>
<evidence type="ECO:0000313" key="5">
    <source>
        <dbReference type="EMBL" id="KYQ89463.1"/>
    </source>
</evidence>
<evidence type="ECO:0000256" key="3">
    <source>
        <dbReference type="SAM" id="Phobius"/>
    </source>
</evidence>
<keyword evidence="3" id="KW-1133">Transmembrane helix</keyword>
<dbReference type="GO" id="GO:0006508">
    <property type="term" value="P:proteolysis"/>
    <property type="evidence" value="ECO:0007669"/>
    <property type="project" value="InterPro"/>
</dbReference>
<feature type="transmembrane region" description="Helical" evidence="3">
    <location>
        <begin position="614"/>
        <end position="633"/>
    </location>
</feature>
<organism evidence="5 6">
    <name type="scientific">Tieghemostelium lacteum</name>
    <name type="common">Slime mold</name>
    <name type="synonym">Dictyostelium lacteum</name>
    <dbReference type="NCBI Taxonomy" id="361077"/>
    <lineage>
        <taxon>Eukaryota</taxon>
        <taxon>Amoebozoa</taxon>
        <taxon>Evosea</taxon>
        <taxon>Eumycetozoa</taxon>
        <taxon>Dictyostelia</taxon>
        <taxon>Dictyosteliales</taxon>
        <taxon>Raperosteliaceae</taxon>
        <taxon>Tieghemostelium</taxon>
    </lineage>
</organism>
<dbReference type="PANTHER" id="PTHR12147:SF26">
    <property type="entry name" value="PEPTIDASE M28 DOMAIN-CONTAINING PROTEIN"/>
    <property type="match status" value="1"/>
</dbReference>
<evidence type="ECO:0000259" key="4">
    <source>
        <dbReference type="Pfam" id="PF04389"/>
    </source>
</evidence>
<dbReference type="GO" id="GO:0008235">
    <property type="term" value="F:metalloexopeptidase activity"/>
    <property type="evidence" value="ECO:0007669"/>
    <property type="project" value="InterPro"/>
</dbReference>
<dbReference type="PANTHER" id="PTHR12147">
    <property type="entry name" value="METALLOPEPTIDASE M28 FAMILY MEMBER"/>
    <property type="match status" value="1"/>
</dbReference>
<dbReference type="OMA" id="RFEWTER"/>
<dbReference type="EMBL" id="LODT01000041">
    <property type="protein sequence ID" value="KYQ89463.1"/>
    <property type="molecule type" value="Genomic_DNA"/>
</dbReference>
<dbReference type="Pfam" id="PF04389">
    <property type="entry name" value="Peptidase_M28"/>
    <property type="match status" value="1"/>
</dbReference>
<evidence type="ECO:0000313" key="6">
    <source>
        <dbReference type="Proteomes" id="UP000076078"/>
    </source>
</evidence>
<feature type="transmembrane region" description="Helical" evidence="3">
    <location>
        <begin position="405"/>
        <end position="425"/>
    </location>
</feature>
<proteinExistence type="inferred from homology"/>
<sequence>MSKINIRLVILIIVSIGLFGISRFYQYNRYSINTPHAVNDIEILNINANQIIRHTEKLIDIGNSKFIYEESRSLAREYIKDYLIANGVPNEQIIYNRFEWTERKSVGRNITTTTWTGINIMVWINTTSQTSDRIRVIGAHYDTVHWGENRTSGAHDNLSGTGLLIETCISMYRYQRHLDQQVPYLFVFFDQEEPGALGSKSFVDHYKVAKNKHKYAYFIDVDSMGYKDSQPLIVTYPYEHNHQTLFSPRWLVDAMVQASYHIRYDGITVGTSRLTTSLAFQAQKHHLLSIRFLSDDGPFTWSGVDSLLLTDLDLFYGRNVDYHKITDQPKNLDSDLVKDFSLILTQFLVSTSTDQSVYSLNTSLIDSQGTIKNPLKRLFYQFMKSTIETIFSGNKQYLIVGPICFGYFDLILFSTFILLLIYLTSYQHYKDLIKKWETIDYYSQLNQKRKKSFKRVHNSNNSHHLNNNNGVGGVRDEEQQTYKKLTGAGVNDDSTTSEIDEIDSTNRYYYRKKHSNNSSLMSNSNNRQTSSITFQLMLIHLWVMFLVSLVDPTYCFEILALSFLSLMTIHHYQYSFNLFTGFLSGAFCANFIYMDILMMRALGRKGSISQELTLGILLGIYIVHSILIVVYGYNFGRKMEQYKKFEKSLNSNNQISNNDIKEDLEK</sequence>
<keyword evidence="3" id="KW-0812">Transmembrane</keyword>
<protein>
    <recommendedName>
        <fullName evidence="4">Peptidase M28 domain-containing protein</fullName>
    </recommendedName>
</protein>
<dbReference type="InterPro" id="IPR007484">
    <property type="entry name" value="Peptidase_M28"/>
</dbReference>
<comment type="similarity">
    <text evidence="2">Belongs to the peptidase M28 family. M28B subfamily.</text>
</comment>
<keyword evidence="6" id="KW-1185">Reference proteome</keyword>
<name>A0A151Z675_TIELA</name>
<dbReference type="SUPFAM" id="SSF53187">
    <property type="entry name" value="Zn-dependent exopeptidases"/>
    <property type="match status" value="1"/>
</dbReference>
<reference evidence="5 6" key="1">
    <citation type="submission" date="2015-12" db="EMBL/GenBank/DDBJ databases">
        <title>Dictyostelia acquired genes for synthesis and detection of signals that induce cell-type specialization by lateral gene transfer from prokaryotes.</title>
        <authorList>
            <person name="Gloeckner G."/>
            <person name="Schaap P."/>
        </authorList>
    </citation>
    <scope>NUCLEOTIDE SEQUENCE [LARGE SCALE GENOMIC DNA]</scope>
    <source>
        <strain evidence="5 6">TK</strain>
    </source>
</reference>